<evidence type="ECO:0000313" key="2">
    <source>
        <dbReference type="Proteomes" id="UP001596481"/>
    </source>
</evidence>
<keyword evidence="2" id="KW-1185">Reference proteome</keyword>
<proteinExistence type="predicted"/>
<reference evidence="1 2" key="1">
    <citation type="journal article" date="2019" name="Int. J. Syst. Evol. Microbiol.">
        <title>The Global Catalogue of Microorganisms (GCM) 10K type strain sequencing project: providing services to taxonomists for standard genome sequencing and annotation.</title>
        <authorList>
            <consortium name="The Broad Institute Genomics Platform"/>
            <consortium name="The Broad Institute Genome Sequencing Center for Infectious Disease"/>
            <person name="Wu L."/>
            <person name="Ma J."/>
        </authorList>
    </citation>
    <scope>NUCLEOTIDE SEQUENCE [LARGE SCALE GENOMIC DNA]</scope>
    <source>
        <strain evidence="1 2">DSM 29988</strain>
    </source>
</reference>
<dbReference type="Pfam" id="PF20127">
    <property type="entry name" value="DUF6517"/>
    <property type="match status" value="1"/>
</dbReference>
<dbReference type="EMBL" id="JBHTAA010000005">
    <property type="protein sequence ID" value="MFC7204229.1"/>
    <property type="molecule type" value="Genomic_DNA"/>
</dbReference>
<name>A0ABD5ZGM3_9EURY</name>
<gene>
    <name evidence="1" type="ORF">ACFQJC_11945</name>
</gene>
<protein>
    <submittedName>
        <fullName evidence="1">DUF6517 family protein</fullName>
    </submittedName>
</protein>
<organism evidence="1 2">
    <name type="scientific">Haloferax namakaokahaiae</name>
    <dbReference type="NCBI Taxonomy" id="1748331"/>
    <lineage>
        <taxon>Archaea</taxon>
        <taxon>Methanobacteriati</taxon>
        <taxon>Methanobacteriota</taxon>
        <taxon>Stenosarchaea group</taxon>
        <taxon>Halobacteria</taxon>
        <taxon>Halobacteriales</taxon>
        <taxon>Haloferacaceae</taxon>
        <taxon>Haloferax</taxon>
    </lineage>
</organism>
<comment type="caution">
    <text evidence="1">The sequence shown here is derived from an EMBL/GenBank/DDBJ whole genome shotgun (WGS) entry which is preliminary data.</text>
</comment>
<dbReference type="RefSeq" id="WP_390223748.1">
    <property type="nucleotide sequence ID" value="NZ_JBHTAA010000005.1"/>
</dbReference>
<dbReference type="Proteomes" id="UP001596481">
    <property type="component" value="Unassembled WGS sequence"/>
</dbReference>
<dbReference type="PROSITE" id="PS51257">
    <property type="entry name" value="PROKAR_LIPOPROTEIN"/>
    <property type="match status" value="1"/>
</dbReference>
<sequence>MRPTVPLALAAIVVLAGCLGGATTLSAEPATIPASAYESHGYVHGNTTEVPIARDVSVGPASRNVSANVWISGYSKPSNGTDISVLTVISSPNVEVAGQLVNPLATLGSRELITTGLSLLTEAQSFANAPEVNDLREVGTQDVTILGSETELVTYEGTVAVEPGERTVDGEQVQYEGGKATVRIHVATVEHDGDVIVVFALNGADSDDMETIAALATAVEHPGTVEKGT</sequence>
<accession>A0ABD5ZGM3</accession>
<dbReference type="InterPro" id="IPR045396">
    <property type="entry name" value="DUF6517"/>
</dbReference>
<dbReference type="AlphaFoldDB" id="A0ABD5ZGM3"/>
<evidence type="ECO:0000313" key="1">
    <source>
        <dbReference type="EMBL" id="MFC7204229.1"/>
    </source>
</evidence>